<dbReference type="InterPro" id="IPR039794">
    <property type="entry name" value="Gtb1-like"/>
</dbReference>
<organism evidence="2 3">
    <name type="scientific">Ensete ventricosum</name>
    <name type="common">Abyssinian banana</name>
    <name type="synonym">Musa ensete</name>
    <dbReference type="NCBI Taxonomy" id="4639"/>
    <lineage>
        <taxon>Eukaryota</taxon>
        <taxon>Viridiplantae</taxon>
        <taxon>Streptophyta</taxon>
        <taxon>Embryophyta</taxon>
        <taxon>Tracheophyta</taxon>
        <taxon>Spermatophyta</taxon>
        <taxon>Magnoliopsida</taxon>
        <taxon>Liliopsida</taxon>
        <taxon>Zingiberales</taxon>
        <taxon>Musaceae</taxon>
        <taxon>Ensete</taxon>
    </lineage>
</organism>
<reference evidence="2 3" key="1">
    <citation type="journal article" date="2014" name="Agronomy (Basel)">
        <title>A Draft Genome Sequence for Ensete ventricosum, the Drought-Tolerant Tree Against Hunger.</title>
        <authorList>
            <person name="Harrison J."/>
            <person name="Moore K.A."/>
            <person name="Paszkiewicz K."/>
            <person name="Jones T."/>
            <person name="Grant M."/>
            <person name="Ambacheew D."/>
            <person name="Muzemil S."/>
            <person name="Studholme D.J."/>
        </authorList>
    </citation>
    <scope>NUCLEOTIDE SEQUENCE [LARGE SCALE GENOMIC DNA]</scope>
</reference>
<dbReference type="PANTHER" id="PTHR12630:SF17">
    <property type="entry name" value="EXPRESSED PROTEIN"/>
    <property type="match status" value="1"/>
</dbReference>
<dbReference type="PANTHER" id="PTHR12630">
    <property type="entry name" value="N-LINKED OLIGOSACCHARIDE PROCESSING"/>
    <property type="match status" value="1"/>
</dbReference>
<dbReference type="Proteomes" id="UP000287651">
    <property type="component" value="Unassembled WGS sequence"/>
</dbReference>
<accession>A0A426XQN9</accession>
<evidence type="ECO:0000256" key="1">
    <source>
        <dbReference type="SAM" id="MobiDB-lite"/>
    </source>
</evidence>
<dbReference type="EMBL" id="AMZH03018259">
    <property type="protein sequence ID" value="RRT41826.1"/>
    <property type="molecule type" value="Genomic_DNA"/>
</dbReference>
<protein>
    <recommendedName>
        <fullName evidence="4">Glucosidase II beta subunit N-terminal domain-containing protein</fullName>
    </recommendedName>
</protein>
<dbReference type="GO" id="GO:0017177">
    <property type="term" value="C:glucosidase II complex"/>
    <property type="evidence" value="ECO:0007669"/>
    <property type="project" value="TreeGrafter"/>
</dbReference>
<feature type="non-terminal residue" evidence="2">
    <location>
        <position position="1"/>
    </location>
</feature>
<evidence type="ECO:0008006" key="4">
    <source>
        <dbReference type="Google" id="ProtNLM"/>
    </source>
</evidence>
<comment type="caution">
    <text evidence="2">The sequence shown here is derived from an EMBL/GenBank/DDBJ whole genome shotgun (WGS) entry which is preliminary data.</text>
</comment>
<sequence length="276" mass="29864">DIGPLLAGGVQNLALDDLAIDAAATRGELDADGGLGLVAELIPREPRDEVRLPDAGVADEHHLEEVIVVVVCPIRHSSPSTAPQSDPRPPLASERRRWKSCGHCERDRGRVREREEGAEKGIRDEGLCGGSAEEEKEEVMERRFWNSLGDCRRLIEDIESLSKVRKKLVEDSSDLSIEMVSVGRISLMGARPDGCLLCIAVLALSSSVLLSASPLRGISPQDEMYFAGPVIGCRDGSRTFTKDRLNDGFCDCPDGTDEPGALFLLLDLGAVQLIVL</sequence>
<evidence type="ECO:0000313" key="2">
    <source>
        <dbReference type="EMBL" id="RRT41826.1"/>
    </source>
</evidence>
<dbReference type="AlphaFoldDB" id="A0A426XQN9"/>
<dbReference type="GO" id="GO:0006491">
    <property type="term" value="P:N-glycan processing"/>
    <property type="evidence" value="ECO:0007669"/>
    <property type="project" value="TreeGrafter"/>
</dbReference>
<gene>
    <name evidence="2" type="ORF">B296_00028333</name>
</gene>
<feature type="region of interest" description="Disordered" evidence="1">
    <location>
        <begin position="77"/>
        <end position="97"/>
    </location>
</feature>
<evidence type="ECO:0000313" key="3">
    <source>
        <dbReference type="Proteomes" id="UP000287651"/>
    </source>
</evidence>
<proteinExistence type="predicted"/>
<name>A0A426XQN9_ENSVE</name>